<keyword evidence="2" id="KW-1185">Reference proteome</keyword>
<name>A0ACC2VQ17_9TREE</name>
<sequence>MNVIREINRINQREIELGGDGTTASWHDDYKDSAYVFVGGLPFELTEGDVITVMSQFGEIVDINMPRDKETGQPKGFAFIMYEDQRSTVLAVDNMNGGTVLGRTIRVDHVKDYKQPGKRNEEGEFQEPEAPSMNALPPVTGGSDASSSSSEEEDEDPMAAYIRAERKKSKTSGKDKDKNKKSKHDGETKEERKARKAAKKEKKVKKPRGDEKALKNRESEAREREEDVKPRVKREQGSVDHDRRRDRYSPDHADSSRDRSSRHCPASRSPTPPTPPRRSRRSPSPSRFRSPRESRMVKREEGTSPARAVVKQETEVDVKPFRNGVPDRDTTAGRRYSISRSPGAFKQVKREPSPDRDSTNYRRRDEHPNGRTRYPADGGRDTRYPPAAAGRREYDSGARGAADKYDRRPPPPAPVSSSYHAGSRADQDSDWRKASGSGGGEKDVHGGDGGDGDRYGARGGRGAHEESDYASWRGKRDVDRVMRTVRRDERRDDDRSRR</sequence>
<dbReference type="Proteomes" id="UP001227268">
    <property type="component" value="Unassembled WGS sequence"/>
</dbReference>
<comment type="caution">
    <text evidence="1">The sequence shown here is derived from an EMBL/GenBank/DDBJ whole genome shotgun (WGS) entry which is preliminary data.</text>
</comment>
<organism evidence="1 2">
    <name type="scientific">Naganishia friedmannii</name>
    <dbReference type="NCBI Taxonomy" id="89922"/>
    <lineage>
        <taxon>Eukaryota</taxon>
        <taxon>Fungi</taxon>
        <taxon>Dikarya</taxon>
        <taxon>Basidiomycota</taxon>
        <taxon>Agaricomycotina</taxon>
        <taxon>Tremellomycetes</taxon>
        <taxon>Filobasidiales</taxon>
        <taxon>Filobasidiaceae</taxon>
        <taxon>Naganishia</taxon>
    </lineage>
</organism>
<protein>
    <submittedName>
        <fullName evidence="1">Uncharacterized protein</fullName>
    </submittedName>
</protein>
<evidence type="ECO:0000313" key="1">
    <source>
        <dbReference type="EMBL" id="KAJ9101211.1"/>
    </source>
</evidence>
<dbReference type="EMBL" id="JASBWT010000010">
    <property type="protein sequence ID" value="KAJ9101211.1"/>
    <property type="molecule type" value="Genomic_DNA"/>
</dbReference>
<reference evidence="1" key="1">
    <citation type="submission" date="2023-04" db="EMBL/GenBank/DDBJ databases">
        <title>Draft Genome sequencing of Naganishia species isolated from polar environments using Oxford Nanopore Technology.</title>
        <authorList>
            <person name="Leo P."/>
            <person name="Venkateswaran K."/>
        </authorList>
    </citation>
    <scope>NUCLEOTIDE SEQUENCE</scope>
    <source>
        <strain evidence="1">MNA-CCFEE 5423</strain>
    </source>
</reference>
<accession>A0ACC2VQ17</accession>
<gene>
    <name evidence="1" type="ORF">QFC21_003430</name>
</gene>
<evidence type="ECO:0000313" key="2">
    <source>
        <dbReference type="Proteomes" id="UP001227268"/>
    </source>
</evidence>
<proteinExistence type="predicted"/>